<keyword evidence="1 2" id="KW-0378">Hydrolase</keyword>
<feature type="domain" description="Nudix hydrolase" evidence="3">
    <location>
        <begin position="8"/>
        <end position="138"/>
    </location>
</feature>
<keyword evidence="6" id="KW-1185">Reference proteome</keyword>
<protein>
    <submittedName>
        <fullName evidence="5">NUDIX domain-containing protein</fullName>
    </submittedName>
    <submittedName>
        <fullName evidence="4">NUDIX hydrolase</fullName>
    </submittedName>
</protein>
<dbReference type="SUPFAM" id="SSF55811">
    <property type="entry name" value="Nudix"/>
    <property type="match status" value="1"/>
</dbReference>
<evidence type="ECO:0000313" key="6">
    <source>
        <dbReference type="Proteomes" id="UP000070560"/>
    </source>
</evidence>
<dbReference type="OrthoDB" id="9761969at2"/>
<dbReference type="EMBL" id="CP013015">
    <property type="protein sequence ID" value="AMM40940.1"/>
    <property type="molecule type" value="Genomic_DNA"/>
</dbReference>
<dbReference type="AlphaFoldDB" id="A0A7C1ZQ67"/>
<dbReference type="PRINTS" id="PR00502">
    <property type="entry name" value="NUDIXFAMILY"/>
</dbReference>
<organism evidence="5">
    <name type="scientific">Desulfofervidus auxilii</name>
    <dbReference type="NCBI Taxonomy" id="1621989"/>
    <lineage>
        <taxon>Bacteria</taxon>
        <taxon>Pseudomonadati</taxon>
        <taxon>Thermodesulfobacteriota</taxon>
        <taxon>Candidatus Desulfofervidia</taxon>
        <taxon>Candidatus Desulfofervidales</taxon>
        <taxon>Candidatus Desulfofervidaceae</taxon>
        <taxon>Candidatus Desulfofervidus</taxon>
    </lineage>
</organism>
<name>A0A7C1ZQ67_DESA2</name>
<sequence>MKRKYPEQPLVGVGGIVFLEDKVLLIKRKNPPGEGEWNIPGGLVKVGETLEEAIVREVEEETGIKISKEGLVEVVERIFPDNAGKIRYHYVIIDFLCHFLKGKAQPQSDALAVQWQPIETLDDLNINAELKKVIKKAYLLWQKR</sequence>
<evidence type="ECO:0000313" key="5">
    <source>
        <dbReference type="EMBL" id="HEC67211.1"/>
    </source>
</evidence>
<dbReference type="InterPro" id="IPR000086">
    <property type="entry name" value="NUDIX_hydrolase_dom"/>
</dbReference>
<reference evidence="4 6" key="1">
    <citation type="submission" date="2015-10" db="EMBL/GenBank/DDBJ databases">
        <title>Candidatus Desulfofervidus auxilii, a hydrogenotrophic sulfate-reducing bacterium involved in the thermophilic anaerobic oxidation of methane.</title>
        <authorList>
            <person name="Krukenberg V."/>
            <person name="Richter M."/>
            <person name="Wegener G."/>
        </authorList>
    </citation>
    <scope>NUCLEOTIDE SEQUENCE [LARGE SCALE GENOMIC DNA]</scope>
    <source>
        <strain evidence="4 6">HS1</strain>
    </source>
</reference>
<dbReference type="GO" id="GO:0016787">
    <property type="term" value="F:hydrolase activity"/>
    <property type="evidence" value="ECO:0007669"/>
    <property type="project" value="UniProtKB-KW"/>
</dbReference>
<evidence type="ECO:0000256" key="1">
    <source>
        <dbReference type="ARBA" id="ARBA00022801"/>
    </source>
</evidence>
<reference evidence="5" key="2">
    <citation type="journal article" date="2020" name="mSystems">
        <title>Genome- and Community-Level Interaction Insights into Carbon Utilization and Element Cycling Functions of Hydrothermarchaeota in Hydrothermal Sediment.</title>
        <authorList>
            <person name="Zhou Z."/>
            <person name="Liu Y."/>
            <person name="Xu W."/>
            <person name="Pan J."/>
            <person name="Luo Z.H."/>
            <person name="Li M."/>
        </authorList>
    </citation>
    <scope>NUCLEOTIDE SEQUENCE [LARGE SCALE GENOMIC DNA]</scope>
    <source>
        <strain evidence="5">HyVt-389</strain>
    </source>
</reference>
<dbReference type="PROSITE" id="PS00893">
    <property type="entry name" value="NUDIX_BOX"/>
    <property type="match status" value="1"/>
</dbReference>
<dbReference type="Proteomes" id="UP000070560">
    <property type="component" value="Chromosome"/>
</dbReference>
<dbReference type="InterPro" id="IPR015797">
    <property type="entry name" value="NUDIX_hydrolase-like_dom_sf"/>
</dbReference>
<dbReference type="InterPro" id="IPR020476">
    <property type="entry name" value="Nudix_hydrolase"/>
</dbReference>
<dbReference type="PANTHER" id="PTHR43736">
    <property type="entry name" value="ADP-RIBOSE PYROPHOSPHATASE"/>
    <property type="match status" value="1"/>
</dbReference>
<dbReference type="Proteomes" id="UP000885738">
    <property type="component" value="Unassembled WGS sequence"/>
</dbReference>
<evidence type="ECO:0000313" key="4">
    <source>
        <dbReference type="EMBL" id="AMM40940.1"/>
    </source>
</evidence>
<gene>
    <name evidence="5" type="ORF">ENI35_00080</name>
    <name evidence="4" type="ORF">HS1_001136</name>
</gene>
<dbReference type="Gene3D" id="3.90.79.10">
    <property type="entry name" value="Nucleoside Triphosphate Pyrophosphohydrolase"/>
    <property type="match status" value="1"/>
</dbReference>
<comment type="similarity">
    <text evidence="2">Belongs to the Nudix hydrolase family.</text>
</comment>
<dbReference type="PROSITE" id="PS51462">
    <property type="entry name" value="NUDIX"/>
    <property type="match status" value="1"/>
</dbReference>
<accession>A0A7C1ZQ67</accession>
<dbReference type="KEGG" id="daw:HS1_001136"/>
<dbReference type="Pfam" id="PF00293">
    <property type="entry name" value="NUDIX"/>
    <property type="match status" value="1"/>
</dbReference>
<evidence type="ECO:0000256" key="2">
    <source>
        <dbReference type="RuleBase" id="RU003476"/>
    </source>
</evidence>
<evidence type="ECO:0000259" key="3">
    <source>
        <dbReference type="PROSITE" id="PS51462"/>
    </source>
</evidence>
<dbReference type="EMBL" id="DRIH01000003">
    <property type="protein sequence ID" value="HEC67211.1"/>
    <property type="molecule type" value="Genomic_DNA"/>
</dbReference>
<dbReference type="CDD" id="cd04673">
    <property type="entry name" value="NUDIX_ADPRase"/>
    <property type="match status" value="1"/>
</dbReference>
<dbReference type="PANTHER" id="PTHR43736:SF1">
    <property type="entry name" value="DIHYDRONEOPTERIN TRIPHOSPHATE DIPHOSPHATASE"/>
    <property type="match status" value="1"/>
</dbReference>
<dbReference type="RefSeq" id="WP_066062167.1">
    <property type="nucleotide sequence ID" value="NZ_CP013015.1"/>
</dbReference>
<proteinExistence type="inferred from homology"/>
<dbReference type="InterPro" id="IPR020084">
    <property type="entry name" value="NUDIX_hydrolase_CS"/>
</dbReference>